<keyword evidence="3" id="KW-0732">Signal</keyword>
<dbReference type="Gene3D" id="3.40.50.12780">
    <property type="entry name" value="N-terminal domain of ligase-like"/>
    <property type="match status" value="1"/>
</dbReference>
<dbReference type="InterPro" id="IPR013766">
    <property type="entry name" value="Thioredoxin_domain"/>
</dbReference>
<dbReference type="EMBL" id="KK583190">
    <property type="protein sequence ID" value="KDO35123.1"/>
    <property type="molecule type" value="Genomic_DNA"/>
</dbReference>
<dbReference type="PANTHER" id="PTHR43272">
    <property type="entry name" value="LONG-CHAIN-FATTY-ACID--COA LIGASE"/>
    <property type="match status" value="1"/>
</dbReference>
<dbReference type="InterPro" id="IPR020845">
    <property type="entry name" value="AMP-binding_CS"/>
</dbReference>
<dbReference type="PROSITE" id="PS00194">
    <property type="entry name" value="THIOREDOXIN_1"/>
    <property type="match status" value="1"/>
</dbReference>
<keyword evidence="1" id="KW-0547">Nucleotide-binding</keyword>
<dbReference type="GO" id="GO:0005524">
    <property type="term" value="F:ATP binding"/>
    <property type="evidence" value="ECO:0007669"/>
    <property type="project" value="UniProtKB-KW"/>
</dbReference>
<dbReference type="PANTHER" id="PTHR43272:SF33">
    <property type="entry name" value="AMP-BINDING DOMAIN-CONTAINING PROTEIN-RELATED"/>
    <property type="match status" value="1"/>
</dbReference>
<dbReference type="SUPFAM" id="SSF56801">
    <property type="entry name" value="Acetyl-CoA synthetase-like"/>
    <property type="match status" value="1"/>
</dbReference>
<dbReference type="PRINTS" id="PR00421">
    <property type="entry name" value="THIOREDOXIN"/>
</dbReference>
<dbReference type="OMA" id="CANPKIN"/>
<dbReference type="GO" id="GO:0004467">
    <property type="term" value="F:long-chain fatty acid-CoA ligase activity"/>
    <property type="evidence" value="ECO:0007669"/>
    <property type="project" value="TreeGrafter"/>
</dbReference>
<evidence type="ECO:0000256" key="3">
    <source>
        <dbReference type="SAM" id="SignalP"/>
    </source>
</evidence>
<dbReference type="Proteomes" id="UP000030745">
    <property type="component" value="Unassembled WGS sequence"/>
</dbReference>
<dbReference type="PROSITE" id="PS00455">
    <property type="entry name" value="AMP_BINDING"/>
    <property type="match status" value="1"/>
</dbReference>
<dbReference type="Gene3D" id="3.40.30.10">
    <property type="entry name" value="Glutaredoxin"/>
    <property type="match status" value="1"/>
</dbReference>
<dbReference type="GO" id="GO:0005783">
    <property type="term" value="C:endoplasmic reticulum"/>
    <property type="evidence" value="ECO:0007669"/>
    <property type="project" value="TreeGrafter"/>
</dbReference>
<evidence type="ECO:0000256" key="2">
    <source>
        <dbReference type="ARBA" id="ARBA00022840"/>
    </source>
</evidence>
<dbReference type="Pfam" id="PF00085">
    <property type="entry name" value="Thioredoxin"/>
    <property type="match status" value="1"/>
</dbReference>
<dbReference type="VEuPathDB" id="FungiDB:SPRG_01190"/>
<dbReference type="InterPro" id="IPR036249">
    <property type="entry name" value="Thioredoxin-like_sf"/>
</dbReference>
<dbReference type="STRING" id="695850.A0A067CXA3"/>
<feature type="domain" description="Thioredoxin" evidence="4">
    <location>
        <begin position="11"/>
        <end position="140"/>
    </location>
</feature>
<keyword evidence="2" id="KW-0067">ATP-binding</keyword>
<sequence length="836" mass="90972">MRAVYALLVAALSAQAYLAVEIPPVDRNLLQSYKVPTPNGQELEALKGSKDAVFVKFYAPWCGHCKTLAPAWKELSAGFSVLENVVVAEVDCDIHTDVCERHDIKGYPTLKLFRGPSAVEEYNDHRNLAKLTSFLTSRIEAPLHADASLVAPTPILMPVLVVLSTFTLGLLSALYLLCLRPTEKVDRPQFFCKPDNATIKPGHGAVYRVGPFPKPACDTMLEALQKSVQHNPKSNFLGHRVVDASGKNIAAGLMHEKMFERTSNGDRMLCIYMKNRPEWVLAQYAAFYCGGAMSCLYDSLGPSSTTYILHQTEAPTVVCTTAELQSVLTAKPTTPTLQFVVLCDVDVVSEADVVAGAALGLTVTTLSAIEAIGAAHPIAPTYAKASDLCFLMYTSGTTGDPKGVKLTSQNILSCMMGIEDRLRKGKLLQVFTPKSVHLSYLPLPHILEQLIHAIMINNGASIGFFQGNTLKLMEDLSELRPTLFVTVPRLLNKIYDKIVGGANAGGGFKAWLFNYAVSTKLANLQKGYTAHPLFDKLIFSKVQKKLGLDRCMAIVTGSAPVADDVLGFFRCLFSCPVLEGYGQSECTGAVNITDINDLTPGSVGAPLSSCEMKLVSVPEMGYNVSDTLHGDSDETRMPVNGRGEVCYRGPSIFTGYFKDDAKTQEAVDEEGWLHSGDIGVWTLDGRLKILSQGEYVAPEKIENIIKSSVYVAQPFVYGDSLHAVLVGIIVPEEAEIEALAKSLNISGTFQELCANPKINEIVLKDIVAVGKKGLLNGFECVRAILLHPDPFTVENDLLTPTFKIKRNDVKKLFIKQIDALYVKTGDVVAGKNVHQQ</sequence>
<reference evidence="5 6" key="1">
    <citation type="journal article" date="2013" name="PLoS Genet.">
        <title>Distinctive expansion of potential virulence genes in the genome of the oomycete fish pathogen Saprolegnia parasitica.</title>
        <authorList>
            <person name="Jiang R.H."/>
            <person name="de Bruijn I."/>
            <person name="Haas B.J."/>
            <person name="Belmonte R."/>
            <person name="Lobach L."/>
            <person name="Christie J."/>
            <person name="van den Ackerveken G."/>
            <person name="Bottin A."/>
            <person name="Bulone V."/>
            <person name="Diaz-Moreno S.M."/>
            <person name="Dumas B."/>
            <person name="Fan L."/>
            <person name="Gaulin E."/>
            <person name="Govers F."/>
            <person name="Grenville-Briggs L.J."/>
            <person name="Horner N.R."/>
            <person name="Levin J.Z."/>
            <person name="Mammella M."/>
            <person name="Meijer H.J."/>
            <person name="Morris P."/>
            <person name="Nusbaum C."/>
            <person name="Oome S."/>
            <person name="Phillips A.J."/>
            <person name="van Rooyen D."/>
            <person name="Rzeszutek E."/>
            <person name="Saraiva M."/>
            <person name="Secombes C.J."/>
            <person name="Seidl M.F."/>
            <person name="Snel B."/>
            <person name="Stassen J.H."/>
            <person name="Sykes S."/>
            <person name="Tripathy S."/>
            <person name="van den Berg H."/>
            <person name="Vega-Arreguin J.C."/>
            <person name="Wawra S."/>
            <person name="Young S.K."/>
            <person name="Zeng Q."/>
            <person name="Dieguez-Uribeondo J."/>
            <person name="Russ C."/>
            <person name="Tyler B.M."/>
            <person name="van West P."/>
        </authorList>
    </citation>
    <scope>NUCLEOTIDE SEQUENCE [LARGE SCALE GENOMIC DNA]</scope>
    <source>
        <strain evidence="5 6">CBS 223.65</strain>
    </source>
</reference>
<dbReference type="RefSeq" id="XP_012194772.1">
    <property type="nucleotide sequence ID" value="XM_012339382.1"/>
</dbReference>
<dbReference type="KEGG" id="spar:SPRG_01190"/>
<evidence type="ECO:0000313" key="6">
    <source>
        <dbReference type="Proteomes" id="UP000030745"/>
    </source>
</evidence>
<dbReference type="InterPro" id="IPR017937">
    <property type="entry name" value="Thioredoxin_CS"/>
</dbReference>
<dbReference type="AlphaFoldDB" id="A0A067CXA3"/>
<dbReference type="SUPFAM" id="SSF52833">
    <property type="entry name" value="Thioredoxin-like"/>
    <property type="match status" value="1"/>
</dbReference>
<gene>
    <name evidence="5" type="ORF">SPRG_01190</name>
</gene>
<evidence type="ECO:0000256" key="1">
    <source>
        <dbReference type="ARBA" id="ARBA00022741"/>
    </source>
</evidence>
<dbReference type="OrthoDB" id="189102at2759"/>
<dbReference type="CDD" id="cd02961">
    <property type="entry name" value="PDI_a_family"/>
    <property type="match status" value="1"/>
</dbReference>
<proteinExistence type="predicted"/>
<dbReference type="GeneID" id="24123793"/>
<keyword evidence="6" id="KW-1185">Reference proteome</keyword>
<feature type="chain" id="PRO_5001638989" description="Thioredoxin domain-containing protein" evidence="3">
    <location>
        <begin position="20"/>
        <end position="836"/>
    </location>
</feature>
<evidence type="ECO:0000259" key="4">
    <source>
        <dbReference type="PROSITE" id="PS51352"/>
    </source>
</evidence>
<evidence type="ECO:0000313" key="5">
    <source>
        <dbReference type="EMBL" id="KDO35123.1"/>
    </source>
</evidence>
<dbReference type="InterPro" id="IPR042099">
    <property type="entry name" value="ANL_N_sf"/>
</dbReference>
<name>A0A067CXA3_SAPPC</name>
<dbReference type="GO" id="GO:0016020">
    <property type="term" value="C:membrane"/>
    <property type="evidence" value="ECO:0007669"/>
    <property type="project" value="TreeGrafter"/>
</dbReference>
<protein>
    <recommendedName>
        <fullName evidence="4">Thioredoxin domain-containing protein</fullName>
    </recommendedName>
</protein>
<dbReference type="Pfam" id="PF00501">
    <property type="entry name" value="AMP-binding"/>
    <property type="match status" value="1"/>
</dbReference>
<dbReference type="InterPro" id="IPR000873">
    <property type="entry name" value="AMP-dep_synth/lig_dom"/>
</dbReference>
<dbReference type="PROSITE" id="PS51352">
    <property type="entry name" value="THIOREDOXIN_2"/>
    <property type="match status" value="1"/>
</dbReference>
<organism evidence="5 6">
    <name type="scientific">Saprolegnia parasitica (strain CBS 223.65)</name>
    <dbReference type="NCBI Taxonomy" id="695850"/>
    <lineage>
        <taxon>Eukaryota</taxon>
        <taxon>Sar</taxon>
        <taxon>Stramenopiles</taxon>
        <taxon>Oomycota</taxon>
        <taxon>Saprolegniomycetes</taxon>
        <taxon>Saprolegniales</taxon>
        <taxon>Saprolegniaceae</taxon>
        <taxon>Saprolegnia</taxon>
    </lineage>
</organism>
<feature type="signal peptide" evidence="3">
    <location>
        <begin position="1"/>
        <end position="19"/>
    </location>
</feature>
<accession>A0A067CXA3</accession>